<reference evidence="3" key="1">
    <citation type="submission" date="2021-01" db="EMBL/GenBank/DDBJ databases">
        <title>Caligus Genome Assembly.</title>
        <authorList>
            <person name="Gallardo-Escarate C."/>
        </authorList>
    </citation>
    <scope>NUCLEOTIDE SEQUENCE [LARGE SCALE GENOMIC DNA]</scope>
</reference>
<proteinExistence type="predicted"/>
<keyword evidence="3" id="KW-1185">Reference proteome</keyword>
<organism evidence="2 3">
    <name type="scientific">Caligus rogercresseyi</name>
    <name type="common">Sea louse</name>
    <dbReference type="NCBI Taxonomy" id="217165"/>
    <lineage>
        <taxon>Eukaryota</taxon>
        <taxon>Metazoa</taxon>
        <taxon>Ecdysozoa</taxon>
        <taxon>Arthropoda</taxon>
        <taxon>Crustacea</taxon>
        <taxon>Multicrustacea</taxon>
        <taxon>Hexanauplia</taxon>
        <taxon>Copepoda</taxon>
        <taxon>Siphonostomatoida</taxon>
        <taxon>Caligidae</taxon>
        <taxon>Caligus</taxon>
    </lineage>
</organism>
<keyword evidence="1" id="KW-0175">Coiled coil</keyword>
<dbReference type="Proteomes" id="UP000595437">
    <property type="component" value="Chromosome 3"/>
</dbReference>
<gene>
    <name evidence="2" type="ORF">FKW44_005555</name>
</gene>
<protein>
    <submittedName>
        <fullName evidence="2">Uncharacterized protein</fullName>
    </submittedName>
</protein>
<name>A0A7T8KC57_CALRO</name>
<evidence type="ECO:0000313" key="2">
    <source>
        <dbReference type="EMBL" id="QQP53183.1"/>
    </source>
</evidence>
<dbReference type="AlphaFoldDB" id="A0A7T8KC57"/>
<sequence length="97" mass="11012">MEALSLVLRSVDLGAENEGELSRAKALLSLLSELKKKRSDLMKDLKVSEGKVEASEIRAQDLERKNRLLSLQVNGYEEQLNKMKELLSKNDEQLAKR</sequence>
<dbReference type="EMBL" id="CP045892">
    <property type="protein sequence ID" value="QQP53183.1"/>
    <property type="molecule type" value="Genomic_DNA"/>
</dbReference>
<accession>A0A7T8KC57</accession>
<evidence type="ECO:0000313" key="3">
    <source>
        <dbReference type="Proteomes" id="UP000595437"/>
    </source>
</evidence>
<feature type="coiled-coil region" evidence="1">
    <location>
        <begin position="24"/>
        <end position="96"/>
    </location>
</feature>
<evidence type="ECO:0000256" key="1">
    <source>
        <dbReference type="SAM" id="Coils"/>
    </source>
</evidence>